<dbReference type="InterPro" id="IPR035924">
    <property type="entry name" value="FlaG-like_sf"/>
</dbReference>
<reference evidence="2" key="1">
    <citation type="journal article" date="2014" name="Genome Announc.">
        <title>Draft genome sequences of the altered schaedler flora, a defined bacterial community from gnotobiotic mice.</title>
        <authorList>
            <person name="Wannemuehler M.J."/>
            <person name="Overstreet A.M."/>
            <person name="Ward D.V."/>
            <person name="Phillips G.J."/>
        </authorList>
    </citation>
    <scope>NUCLEOTIDE SEQUENCE</scope>
    <source>
        <strain evidence="2">ASF457</strain>
    </source>
</reference>
<dbReference type="Proteomes" id="UP000017429">
    <property type="component" value="Chromosome"/>
</dbReference>
<evidence type="ECO:0000313" key="2">
    <source>
        <dbReference type="EMBL" id="USF24613.1"/>
    </source>
</evidence>
<dbReference type="EMBL" id="CP097562">
    <property type="protein sequence ID" value="USF24613.1"/>
    <property type="molecule type" value="Genomic_DNA"/>
</dbReference>
<dbReference type="RefSeq" id="WP_023275985.1">
    <property type="nucleotide sequence ID" value="NZ_CP097562.1"/>
</dbReference>
<gene>
    <name evidence="2" type="ORF">N508_001702</name>
</gene>
<sequence>MINIISGQTAVTSTPNNAPQKKDKASLTAQNNAAINTSAESTVSNDNSMQEDTAIFHAQTADKTSGNNPDNVDYQKEALSKLVEDLRKEYVERNHYIDENTQISVLQIVNTETDHVIGQYPSDLYLNLLTKVRQSQKQLVNETI</sequence>
<dbReference type="AlphaFoldDB" id="V2QCA8"/>
<organism evidence="2 3">
    <name type="scientific">Mucispirillum schaedleri ASF457</name>
    <dbReference type="NCBI Taxonomy" id="1379858"/>
    <lineage>
        <taxon>Bacteria</taxon>
        <taxon>Pseudomonadati</taxon>
        <taxon>Deferribacterota</taxon>
        <taxon>Deferribacteres</taxon>
        <taxon>Deferribacterales</taxon>
        <taxon>Mucispirillaceae</taxon>
        <taxon>Mucispirillum</taxon>
    </lineage>
</organism>
<proteinExistence type="predicted"/>
<dbReference type="Pfam" id="PF03646">
    <property type="entry name" value="FlaG"/>
    <property type="match status" value="1"/>
</dbReference>
<evidence type="ECO:0000256" key="1">
    <source>
        <dbReference type="SAM" id="MobiDB-lite"/>
    </source>
</evidence>
<reference evidence="2" key="3">
    <citation type="submission" date="2022-06" db="EMBL/GenBank/DDBJ databases">
        <title>Resources to Facilitate Use of the Altered Schaedler Flora (ASF) Mouse Model to Study Microbiome Function.</title>
        <authorList>
            <person name="Proctor A."/>
            <person name="Parvinroo S."/>
            <person name="Richie T."/>
            <person name="Jia X."/>
            <person name="Lee S.T.M."/>
            <person name="Karp P.D."/>
            <person name="Paley S."/>
            <person name="Kostic A.D."/>
            <person name="Pierre J.F."/>
            <person name="Wannemuehler M.J."/>
            <person name="Phillips G.J."/>
        </authorList>
    </citation>
    <scope>NUCLEOTIDE SEQUENCE</scope>
    <source>
        <strain evidence="2">ASF457</strain>
    </source>
</reference>
<feature type="region of interest" description="Disordered" evidence="1">
    <location>
        <begin position="1"/>
        <end position="25"/>
    </location>
</feature>
<dbReference type="KEGG" id="msch:N508_001702"/>
<dbReference type="InterPro" id="IPR005186">
    <property type="entry name" value="FlaG"/>
</dbReference>
<dbReference type="SUPFAM" id="SSF160214">
    <property type="entry name" value="FlaG-like"/>
    <property type="match status" value="1"/>
</dbReference>
<keyword evidence="3" id="KW-1185">Reference proteome</keyword>
<evidence type="ECO:0000313" key="3">
    <source>
        <dbReference type="Proteomes" id="UP000017429"/>
    </source>
</evidence>
<protein>
    <submittedName>
        <fullName evidence="2">Uncharacterized protein</fullName>
    </submittedName>
</protein>
<feature type="compositionally biased region" description="Polar residues" evidence="1">
    <location>
        <begin position="1"/>
        <end position="19"/>
    </location>
</feature>
<accession>V2QCA8</accession>
<reference evidence="2" key="2">
    <citation type="submission" date="2022-05" db="EMBL/GenBank/DDBJ databases">
        <authorList>
            <person name="Proctor A.L."/>
            <person name="Phillips G.J."/>
            <person name="Wannemuehler M.J."/>
        </authorList>
    </citation>
    <scope>NUCLEOTIDE SEQUENCE</scope>
    <source>
        <strain evidence="2">ASF457</strain>
    </source>
</reference>
<dbReference type="Gene3D" id="3.30.160.170">
    <property type="entry name" value="FlaG-like"/>
    <property type="match status" value="1"/>
</dbReference>
<name>V2QCA8_9BACT</name>